<evidence type="ECO:0000313" key="2">
    <source>
        <dbReference type="Proteomes" id="UP001652700"/>
    </source>
</evidence>
<reference evidence="1" key="1">
    <citation type="submission" date="2025-05" db="UniProtKB">
        <authorList>
            <consortium name="EnsemblMetazoa"/>
        </authorList>
    </citation>
    <scope>IDENTIFICATION</scope>
</reference>
<dbReference type="PANTHER" id="PTHR46409:SF1">
    <property type="entry name" value="HTH PSQ-TYPE DOMAIN-CONTAINING PROTEIN"/>
    <property type="match status" value="1"/>
</dbReference>
<keyword evidence="2" id="KW-1185">Reference proteome</keyword>
<dbReference type="EnsemblMetazoa" id="XM_050663555.1">
    <property type="protein sequence ID" value="XP_050519512.1"/>
    <property type="gene ID" value="LOC126893410"/>
</dbReference>
<dbReference type="Proteomes" id="UP001652700">
    <property type="component" value="Unplaced"/>
</dbReference>
<dbReference type="RefSeq" id="XP_050519512.1">
    <property type="nucleotide sequence ID" value="XM_050663555.1"/>
</dbReference>
<dbReference type="PANTHER" id="PTHR46409">
    <property type="entry name" value="HTH PSQ-TYPE DOMAIN-CONTAINING PROTEIN"/>
    <property type="match status" value="1"/>
</dbReference>
<name>A0ABM5LAP6_DIAVI</name>
<accession>A0ABM5LAP6</accession>
<protein>
    <submittedName>
        <fullName evidence="1">Uncharacterized protein</fullName>
    </submittedName>
</protein>
<dbReference type="GeneID" id="126893410"/>
<organism evidence="1 2">
    <name type="scientific">Diabrotica virgifera virgifera</name>
    <name type="common">western corn rootworm</name>
    <dbReference type="NCBI Taxonomy" id="50390"/>
    <lineage>
        <taxon>Eukaryota</taxon>
        <taxon>Metazoa</taxon>
        <taxon>Ecdysozoa</taxon>
        <taxon>Arthropoda</taxon>
        <taxon>Hexapoda</taxon>
        <taxon>Insecta</taxon>
        <taxon>Pterygota</taxon>
        <taxon>Neoptera</taxon>
        <taxon>Endopterygota</taxon>
        <taxon>Coleoptera</taxon>
        <taxon>Polyphaga</taxon>
        <taxon>Cucujiformia</taxon>
        <taxon>Chrysomeloidea</taxon>
        <taxon>Chrysomelidae</taxon>
        <taxon>Galerucinae</taxon>
        <taxon>Diabroticina</taxon>
        <taxon>Diabroticites</taxon>
        <taxon>Diabrotica</taxon>
    </lineage>
</organism>
<sequence length="328" mass="37517">MLHLNELLLRKVFVALDGPTTGLTSFSGPIGKGLTNCQDFPVVNYDKIDSTFPEVDSKDLSTDQKYLWDICQAVVKGDCPSELASRNPGNLSHARWLTLANRILRLYISTIEPTPQLRKLAEFVMKVYATSWFTIKCRPKIIHSSQHFFFIVQCTKFLDSELKAVAQSSLQRNAFMAHPEHILLGMLFDSRKHIRALAGKRIEKARQTETRAHRVFKPPQVNFEAEDYIDLIDWQSTTVTEPPLIADFSKEEIEMIVNSGSSDRKEFKIPLHTQAVERVVKEVTAASKHVCGVQEREGFIRSRFLDRKYLPKFETKRQYTSATAVLQK</sequence>
<proteinExistence type="predicted"/>
<evidence type="ECO:0000313" key="1">
    <source>
        <dbReference type="EnsemblMetazoa" id="XP_050519512.1"/>
    </source>
</evidence>